<dbReference type="GO" id="GO:0047429">
    <property type="term" value="F:nucleoside triphosphate diphosphatase activity"/>
    <property type="evidence" value="ECO:0007669"/>
    <property type="project" value="InterPro"/>
</dbReference>
<dbReference type="CDD" id="cd00555">
    <property type="entry name" value="Maf"/>
    <property type="match status" value="1"/>
</dbReference>
<feature type="compositionally biased region" description="Low complexity" evidence="3">
    <location>
        <begin position="23"/>
        <end position="36"/>
    </location>
</feature>
<dbReference type="HAMAP" id="MF_00528">
    <property type="entry name" value="Maf"/>
    <property type="match status" value="1"/>
</dbReference>
<protein>
    <recommendedName>
        <fullName evidence="6">Maf-domain-containing protein</fullName>
    </recommendedName>
</protein>
<comment type="caution">
    <text evidence="4">The sequence shown here is derived from an EMBL/GenBank/DDBJ whole genome shotgun (WGS) entry which is preliminary data.</text>
</comment>
<keyword evidence="5" id="KW-1185">Reference proteome</keyword>
<proteinExistence type="inferred from homology"/>
<evidence type="ECO:0000313" key="5">
    <source>
        <dbReference type="Proteomes" id="UP000756921"/>
    </source>
</evidence>
<reference evidence="4" key="1">
    <citation type="journal article" date="2020" name="Mol. Plant Microbe Interact.">
        <title>Genome Sequence of the Biocontrol Agent Coniothyrium minitans strain Conio (IMI 134523).</title>
        <authorList>
            <person name="Patel D."/>
            <person name="Shittu T.A."/>
            <person name="Baroncelli R."/>
            <person name="Muthumeenakshi S."/>
            <person name="Osborne T.H."/>
            <person name="Janganan T.K."/>
            <person name="Sreenivasaprasad S."/>
        </authorList>
    </citation>
    <scope>NUCLEOTIDE SEQUENCE</scope>
    <source>
        <strain evidence="4">Conio</strain>
    </source>
</reference>
<dbReference type="Pfam" id="PF02545">
    <property type="entry name" value="Maf"/>
    <property type="match status" value="1"/>
</dbReference>
<dbReference type="SUPFAM" id="SSF52972">
    <property type="entry name" value="ITPase-like"/>
    <property type="match status" value="1"/>
</dbReference>
<comment type="cofactor">
    <cofactor evidence="1">
        <name>a divalent metal cation</name>
        <dbReference type="ChEBI" id="CHEBI:60240"/>
    </cofactor>
</comment>
<organism evidence="4 5">
    <name type="scientific">Paraphaeosphaeria minitans</name>
    <dbReference type="NCBI Taxonomy" id="565426"/>
    <lineage>
        <taxon>Eukaryota</taxon>
        <taxon>Fungi</taxon>
        <taxon>Dikarya</taxon>
        <taxon>Ascomycota</taxon>
        <taxon>Pezizomycotina</taxon>
        <taxon>Dothideomycetes</taxon>
        <taxon>Pleosporomycetidae</taxon>
        <taxon>Pleosporales</taxon>
        <taxon>Massarineae</taxon>
        <taxon>Didymosphaeriaceae</taxon>
        <taxon>Paraphaeosphaeria</taxon>
    </lineage>
</organism>
<dbReference type="OrthoDB" id="10267058at2759"/>
<feature type="compositionally biased region" description="Pro residues" evidence="3">
    <location>
        <begin position="1"/>
        <end position="11"/>
    </location>
</feature>
<dbReference type="Proteomes" id="UP000756921">
    <property type="component" value="Unassembled WGS sequence"/>
</dbReference>
<evidence type="ECO:0000256" key="1">
    <source>
        <dbReference type="ARBA" id="ARBA00001968"/>
    </source>
</evidence>
<feature type="region of interest" description="Disordered" evidence="3">
    <location>
        <begin position="1"/>
        <end position="54"/>
    </location>
</feature>
<gene>
    <name evidence="4" type="ORF">PMIN01_12818</name>
</gene>
<dbReference type="EMBL" id="WJXW01000017">
    <property type="protein sequence ID" value="KAF9729128.1"/>
    <property type="molecule type" value="Genomic_DNA"/>
</dbReference>
<dbReference type="NCBIfam" id="TIGR00172">
    <property type="entry name" value="maf"/>
    <property type="match status" value="1"/>
</dbReference>
<sequence length="282" mass="30737">MASPPADPPPSYDELGNMPTPINPSASATSNAAPEPSRSPRRRPGPPPLLPLDMPALNQLRHKRVVLASASPRRRHLLSILGLKNVEVVPSTFKEDLPKSLSPYEYVLETATEKCRDVYTREVNDEGKDEPALVIAADTIIISSKGRILEKPRNPQDHLDMLKMLRDEGAHKVATAVVVMKPLENPVDPGYAMESHVEITSVKFDANVSDATLVAYVRTRDGNDKAGGYGIQSAGSILIEKIEGAHDNVIGLPLRITLGLLEKIMVPEEGLDDNMDNMFGDE</sequence>
<dbReference type="InterPro" id="IPR029001">
    <property type="entry name" value="ITPase-like_fam"/>
</dbReference>
<name>A0A9P6KJ89_9PLEO</name>
<evidence type="ECO:0000313" key="4">
    <source>
        <dbReference type="EMBL" id="KAF9729128.1"/>
    </source>
</evidence>
<evidence type="ECO:0000256" key="2">
    <source>
        <dbReference type="ARBA" id="ARBA00022801"/>
    </source>
</evidence>
<accession>A0A9P6KJ89</accession>
<dbReference type="Gene3D" id="3.90.950.10">
    <property type="match status" value="1"/>
</dbReference>
<dbReference type="InterPro" id="IPR003697">
    <property type="entry name" value="Maf-like"/>
</dbReference>
<dbReference type="AlphaFoldDB" id="A0A9P6KJ89"/>
<keyword evidence="2" id="KW-0378">Hydrolase</keyword>
<evidence type="ECO:0008006" key="6">
    <source>
        <dbReference type="Google" id="ProtNLM"/>
    </source>
</evidence>
<dbReference type="PANTHER" id="PTHR43213:SF5">
    <property type="entry name" value="BIFUNCTIONAL DTTP_UTP PYROPHOSPHATASE_METHYLTRANSFERASE PROTEIN-RELATED"/>
    <property type="match status" value="1"/>
</dbReference>
<evidence type="ECO:0000256" key="3">
    <source>
        <dbReference type="SAM" id="MobiDB-lite"/>
    </source>
</evidence>
<dbReference type="PANTHER" id="PTHR43213">
    <property type="entry name" value="BIFUNCTIONAL DTTP/UTP PYROPHOSPHATASE/METHYLTRANSFERASE PROTEIN-RELATED"/>
    <property type="match status" value="1"/>
</dbReference>